<evidence type="ECO:0000256" key="1">
    <source>
        <dbReference type="ARBA" id="ARBA00004141"/>
    </source>
</evidence>
<dbReference type="PANTHER" id="PTHR23423">
    <property type="entry name" value="ORGANIC SOLUTE TRANSPORTER-RELATED"/>
    <property type="match status" value="1"/>
</dbReference>
<proteinExistence type="predicted"/>
<gene>
    <name evidence="7" type="ORF">ABL78_7452</name>
</gene>
<comment type="caution">
    <text evidence="7">The sequence shown here is derived from an EMBL/GenBank/DDBJ whole genome shotgun (WGS) entry which is preliminary data.</text>
</comment>
<dbReference type="AlphaFoldDB" id="A0A0N0P2Y7"/>
<dbReference type="SMART" id="SM01417">
    <property type="entry name" value="Solute_trans_a"/>
    <property type="match status" value="1"/>
</dbReference>
<feature type="transmembrane region" description="Helical" evidence="6">
    <location>
        <begin position="76"/>
        <end position="98"/>
    </location>
</feature>
<name>A0A0N0P2Y7_LEPSE</name>
<evidence type="ECO:0000256" key="2">
    <source>
        <dbReference type="ARBA" id="ARBA00022692"/>
    </source>
</evidence>
<dbReference type="OMA" id="HPFPMCY"/>
<sequence>MDGGSGMYLPQRLAFELTESTIEQCSGFDLTWVNNKALMYAAMICAVICCFISFGDLRDHLSRFDYPQIQKLEMRIIMMIPIYAFFSAISLLMPRWRFFFETVRDTYESFVLYIFFMLMVSYCGGEGELLRSLKRKRYKGMHPFPMCYIPSFPLDTSFYLRCKRWVLQCALVKPVVSFIAMVAHPLGIYNEDNFKLNNVRTYTCIIVNISLTMALYYLVLFEIECEKELHYAKTFLKFLCVKSIIFFSYWQSVAVSVAASAKIVCLGGTEADRELNSAIIQDLLMCFELLPVAFLHRAAFGREKLDEEMAAVPVYMKDTNTGDLRSNMDTALDVNDIIDDTFGTIFFRKGKLVDQENVSDDEEDYGQAAGNADGGGDGGPASNAASASPSGGMNPYSFATNAESLARDPTLEELVRHAIATDYGVRADGILHYDDDSDREERNQDMNFADTDVILHRSKYAAAAQDVRVDKDLLRSHQVAQSSATPQIYCVVCGRFDREMVRRRSGYKCKECVGTKSESLLLQRQREASNRGAATLSMPKHGRGSGRLGHNTSAVVVETLDDAQGGGAASLPDTTADADEAERHASAGLLATAASRSPPPDDDDDDDGLYVQPIPAEANADLVGVARVPQDSSATARLTAPATALAEGFSSLQQVLRQTFKGDDSSSSKMAYSGAAVPPTVPLPPRASAGPPPARSPLPAAEPPATP</sequence>
<evidence type="ECO:0000256" key="3">
    <source>
        <dbReference type="ARBA" id="ARBA00022989"/>
    </source>
</evidence>
<feature type="compositionally biased region" description="Low complexity" evidence="5">
    <location>
        <begin position="380"/>
        <end position="392"/>
    </location>
</feature>
<keyword evidence="2 6" id="KW-0812">Transmembrane</keyword>
<dbReference type="Pfam" id="PF03619">
    <property type="entry name" value="Solute_trans_a"/>
    <property type="match status" value="1"/>
</dbReference>
<feature type="region of interest" description="Disordered" evidence="5">
    <location>
        <begin position="659"/>
        <end position="707"/>
    </location>
</feature>
<organism evidence="7 8">
    <name type="scientific">Leptomonas seymouri</name>
    <dbReference type="NCBI Taxonomy" id="5684"/>
    <lineage>
        <taxon>Eukaryota</taxon>
        <taxon>Discoba</taxon>
        <taxon>Euglenozoa</taxon>
        <taxon>Kinetoplastea</taxon>
        <taxon>Metakinetoplastina</taxon>
        <taxon>Trypanosomatida</taxon>
        <taxon>Trypanosomatidae</taxon>
        <taxon>Leishmaniinae</taxon>
        <taxon>Leptomonas</taxon>
    </lineage>
</organism>
<evidence type="ECO:0000256" key="5">
    <source>
        <dbReference type="SAM" id="MobiDB-lite"/>
    </source>
</evidence>
<comment type="subcellular location">
    <subcellularLocation>
        <location evidence="1">Membrane</location>
        <topology evidence="1">Multi-pass membrane protein</topology>
    </subcellularLocation>
</comment>
<feature type="region of interest" description="Disordered" evidence="5">
    <location>
        <begin position="590"/>
        <end position="611"/>
    </location>
</feature>
<dbReference type="OrthoDB" id="5348404at2759"/>
<feature type="region of interest" description="Disordered" evidence="5">
    <location>
        <begin position="524"/>
        <end position="549"/>
    </location>
</feature>
<dbReference type="VEuPathDB" id="TriTrypDB:Lsey_0363_0010"/>
<evidence type="ECO:0000256" key="4">
    <source>
        <dbReference type="ARBA" id="ARBA00023136"/>
    </source>
</evidence>
<feature type="transmembrane region" description="Helical" evidence="6">
    <location>
        <begin position="231"/>
        <end position="250"/>
    </location>
</feature>
<protein>
    <recommendedName>
        <fullName evidence="9">Organic solute transporter Ostalpha</fullName>
    </recommendedName>
</protein>
<evidence type="ECO:0000256" key="6">
    <source>
        <dbReference type="SAM" id="Phobius"/>
    </source>
</evidence>
<dbReference type="InterPro" id="IPR005178">
    <property type="entry name" value="Ostalpha/TMEM184C"/>
</dbReference>
<feature type="region of interest" description="Disordered" evidence="5">
    <location>
        <begin position="357"/>
        <end position="392"/>
    </location>
</feature>
<evidence type="ECO:0000313" key="7">
    <source>
        <dbReference type="EMBL" id="KPI83509.1"/>
    </source>
</evidence>
<feature type="transmembrane region" description="Helical" evidence="6">
    <location>
        <begin position="110"/>
        <end position="130"/>
    </location>
</feature>
<keyword evidence="3 6" id="KW-1133">Transmembrane helix</keyword>
<dbReference type="Proteomes" id="UP000038009">
    <property type="component" value="Unassembled WGS sequence"/>
</dbReference>
<feature type="transmembrane region" description="Helical" evidence="6">
    <location>
        <begin position="199"/>
        <end position="219"/>
    </location>
</feature>
<keyword evidence="8" id="KW-1185">Reference proteome</keyword>
<evidence type="ECO:0008006" key="9">
    <source>
        <dbReference type="Google" id="ProtNLM"/>
    </source>
</evidence>
<dbReference type="EMBL" id="LJSK01000363">
    <property type="protein sequence ID" value="KPI83509.1"/>
    <property type="molecule type" value="Genomic_DNA"/>
</dbReference>
<feature type="compositionally biased region" description="Pro residues" evidence="5">
    <location>
        <begin position="679"/>
        <end position="707"/>
    </location>
</feature>
<dbReference type="GO" id="GO:0016020">
    <property type="term" value="C:membrane"/>
    <property type="evidence" value="ECO:0007669"/>
    <property type="project" value="UniProtKB-SubCell"/>
</dbReference>
<evidence type="ECO:0000313" key="8">
    <source>
        <dbReference type="Proteomes" id="UP000038009"/>
    </source>
</evidence>
<accession>A0A0N0P2Y7</accession>
<feature type="transmembrane region" description="Helical" evidence="6">
    <location>
        <begin position="37"/>
        <end position="55"/>
    </location>
</feature>
<feature type="transmembrane region" description="Helical" evidence="6">
    <location>
        <begin position="165"/>
        <end position="187"/>
    </location>
</feature>
<keyword evidence="4 6" id="KW-0472">Membrane</keyword>
<reference evidence="7 8" key="1">
    <citation type="journal article" date="2015" name="PLoS Pathog.">
        <title>Leptomonas seymouri: Adaptations to the Dixenous Life Cycle Analyzed by Genome Sequencing, Transcriptome Profiling and Co-infection with Leishmania donovani.</title>
        <authorList>
            <person name="Kraeva N."/>
            <person name="Butenko A."/>
            <person name="Hlavacova J."/>
            <person name="Kostygov A."/>
            <person name="Myskova J."/>
            <person name="Grybchuk D."/>
            <person name="Lestinova T."/>
            <person name="Votypka J."/>
            <person name="Volf P."/>
            <person name="Opperdoes F."/>
            <person name="Flegontov P."/>
            <person name="Lukes J."/>
            <person name="Yurchenko V."/>
        </authorList>
    </citation>
    <scope>NUCLEOTIDE SEQUENCE [LARGE SCALE GENOMIC DNA]</scope>
    <source>
        <strain evidence="7 8">ATCC 30220</strain>
    </source>
</reference>